<keyword evidence="2" id="KW-0812">Transmembrane</keyword>
<feature type="transmembrane region" description="Helical" evidence="2">
    <location>
        <begin position="18"/>
        <end position="40"/>
    </location>
</feature>
<feature type="compositionally biased region" description="Acidic residues" evidence="1">
    <location>
        <begin position="192"/>
        <end position="220"/>
    </location>
</feature>
<accession>F9DVJ7</accession>
<evidence type="ECO:0000256" key="2">
    <source>
        <dbReference type="SAM" id="Phobius"/>
    </source>
</evidence>
<dbReference type="Proteomes" id="UP000005316">
    <property type="component" value="Unassembled WGS sequence"/>
</dbReference>
<dbReference type="EMBL" id="AFPZ01000090">
    <property type="protein sequence ID" value="EGQ22625.1"/>
    <property type="molecule type" value="Genomic_DNA"/>
</dbReference>
<protein>
    <submittedName>
        <fullName evidence="3">Fimbrial assembly protein</fullName>
    </submittedName>
</protein>
<dbReference type="OrthoDB" id="2971140at2"/>
<dbReference type="AlphaFoldDB" id="F9DVJ7"/>
<reference evidence="3 4" key="1">
    <citation type="submission" date="2011-04" db="EMBL/GenBank/DDBJ databases">
        <authorList>
            <person name="Muzny D."/>
            <person name="Qin X."/>
            <person name="Deng J."/>
            <person name="Jiang H."/>
            <person name="Liu Y."/>
            <person name="Qu J."/>
            <person name="Song X.-Z."/>
            <person name="Zhang L."/>
            <person name="Thornton R."/>
            <person name="Coyle M."/>
            <person name="Francisco L."/>
            <person name="Jackson L."/>
            <person name="Javaid M."/>
            <person name="Korchina V."/>
            <person name="Kovar C."/>
            <person name="Mata R."/>
            <person name="Mathew T."/>
            <person name="Ngo R."/>
            <person name="Nguyen L."/>
            <person name="Nguyen N."/>
            <person name="Okwuonu G."/>
            <person name="Ongeri F."/>
            <person name="Pham C."/>
            <person name="Simmons D."/>
            <person name="Wilczek-Boney K."/>
            <person name="Hale W."/>
            <person name="Jakkamsetti A."/>
            <person name="Pham P."/>
            <person name="Ruth R."/>
            <person name="San Lucas F."/>
            <person name="Warren J."/>
            <person name="Zhang J."/>
            <person name="Zhao Z."/>
            <person name="Zhou C."/>
            <person name="Zhu D."/>
            <person name="Lee S."/>
            <person name="Bess C."/>
            <person name="Blankenburg K."/>
            <person name="Forbes L."/>
            <person name="Fu Q."/>
            <person name="Gubbala S."/>
            <person name="Hirani K."/>
            <person name="Jayaseelan J.C."/>
            <person name="Lara F."/>
            <person name="Munidasa M."/>
            <person name="Palculict T."/>
            <person name="Patil S."/>
            <person name="Pu L.-L."/>
            <person name="Saada N."/>
            <person name="Tang L."/>
            <person name="Weissenberger G."/>
            <person name="Zhu Y."/>
            <person name="Hemphill L."/>
            <person name="Shang Y."/>
            <person name="Youmans B."/>
            <person name="Ayvaz T."/>
            <person name="Ross M."/>
            <person name="Santibanez J."/>
            <person name="Aqrawi P."/>
            <person name="Gross S."/>
            <person name="Joshi V."/>
            <person name="Fowler G."/>
            <person name="Nazareth L."/>
            <person name="Reid J."/>
            <person name="Worley K."/>
            <person name="Petrosino J."/>
            <person name="Highlander S."/>
            <person name="Gibbs R."/>
        </authorList>
    </citation>
    <scope>NUCLEOTIDE SEQUENCE [LARGE SCALE GENOMIC DNA]</scope>
    <source>
        <strain evidence="3 4">2681</strain>
    </source>
</reference>
<keyword evidence="2" id="KW-0472">Membrane</keyword>
<gene>
    <name evidence="3" type="ORF">HMPREF9372_2828</name>
</gene>
<dbReference type="HOGENOM" id="CLU_083243_0_0_9"/>
<evidence type="ECO:0000313" key="4">
    <source>
        <dbReference type="Proteomes" id="UP000005316"/>
    </source>
</evidence>
<dbReference type="eggNOG" id="COG3166">
    <property type="taxonomic scope" value="Bacteria"/>
</dbReference>
<comment type="caution">
    <text evidence="3">The sequence shown here is derived from an EMBL/GenBank/DDBJ whole genome shotgun (WGS) entry which is preliminary data.</text>
</comment>
<name>F9DVJ7_9BACL</name>
<dbReference type="STRING" id="759851.SAMN04244570_1021"/>
<evidence type="ECO:0000256" key="1">
    <source>
        <dbReference type="SAM" id="MobiDB-lite"/>
    </source>
</evidence>
<proteinExistence type="predicted"/>
<organism evidence="3 4">
    <name type="scientific">Sporosarcina newyorkensis 2681</name>
    <dbReference type="NCBI Taxonomy" id="1027292"/>
    <lineage>
        <taxon>Bacteria</taxon>
        <taxon>Bacillati</taxon>
        <taxon>Bacillota</taxon>
        <taxon>Bacilli</taxon>
        <taxon>Bacillales</taxon>
        <taxon>Caryophanaceae</taxon>
        <taxon>Sporosarcina</taxon>
    </lineage>
</organism>
<keyword evidence="2" id="KW-1133">Transmembrane helix</keyword>
<sequence>MLVDINLLPEKLKERSTWLWVAITILAAALICWAVLFWLAQKNDDEAQSLQQQAFEVQKQQEDVTSQLRPSSFGQEKAQLAATVEWLEGYQYKTVLLLQELVYALPERGFFLEFTFTSPNEATFDVQFDEVSEAAHYLTRMKASSLINGATFELVETEELTEEELSANVLPRYVARYFVQFLDERAQTETDAIVEPDDAIDQPEELPVDEAEPSENEETEGGGVVE</sequence>
<dbReference type="RefSeq" id="WP_009497496.1">
    <property type="nucleotide sequence ID" value="NZ_GL982998.1"/>
</dbReference>
<feature type="region of interest" description="Disordered" evidence="1">
    <location>
        <begin position="190"/>
        <end position="226"/>
    </location>
</feature>
<evidence type="ECO:0000313" key="3">
    <source>
        <dbReference type="EMBL" id="EGQ22625.1"/>
    </source>
</evidence>